<name>A0A943D8Y5_9FIRM</name>
<evidence type="ECO:0000256" key="2">
    <source>
        <dbReference type="ARBA" id="ARBA00023015"/>
    </source>
</evidence>
<dbReference type="InterPro" id="IPR000847">
    <property type="entry name" value="LysR_HTH_N"/>
</dbReference>
<dbReference type="GO" id="GO:0003700">
    <property type="term" value="F:DNA-binding transcription factor activity"/>
    <property type="evidence" value="ECO:0007669"/>
    <property type="project" value="InterPro"/>
</dbReference>
<dbReference type="Proteomes" id="UP000759273">
    <property type="component" value="Unassembled WGS sequence"/>
</dbReference>
<dbReference type="Gene3D" id="1.10.10.10">
    <property type="entry name" value="Winged helix-like DNA-binding domain superfamily/Winged helix DNA-binding domain"/>
    <property type="match status" value="1"/>
</dbReference>
<sequence length="321" mass="36760">MKNTLSDRLNYLTTLAEEQSITRAAARLFISQPALTAFLNRTEEELGVRLFDRSTTPIRITKAGAYYLSELEKICVMQDRLHQELSDFSSNDPELRINIGIGRNRGSIWLSSVMPELNRLYPDMRLTIFEDRDINMLDKVLNGVLDIAIVESYAYHSSLHYLRLPSEQYMFITSCENPRMAAYRDAACSPEAPLDIDADWLADDLFICPSVKGRMNRQTQWMCSTYNFQPKRTLFLASGMTAYRMAVSGMGLTFQNAAYSTFVKTKERPLFIMPGGKATQHHVFALFKGEPRSGLQQDFMRLLHDRMSTAIYGEVTPMEYM</sequence>
<dbReference type="SUPFAM" id="SSF53850">
    <property type="entry name" value="Periplasmic binding protein-like II"/>
    <property type="match status" value="1"/>
</dbReference>
<comment type="caution">
    <text evidence="6">The sequence shown here is derived from an EMBL/GenBank/DDBJ whole genome shotgun (WGS) entry which is preliminary data.</text>
</comment>
<keyword evidence="3" id="KW-0238">DNA-binding</keyword>
<proteinExistence type="inferred from homology"/>
<dbReference type="SUPFAM" id="SSF46785">
    <property type="entry name" value="Winged helix' DNA-binding domain"/>
    <property type="match status" value="1"/>
</dbReference>
<dbReference type="InterPro" id="IPR036390">
    <property type="entry name" value="WH_DNA-bd_sf"/>
</dbReference>
<keyword evidence="2" id="KW-0805">Transcription regulation</keyword>
<evidence type="ECO:0000313" key="6">
    <source>
        <dbReference type="EMBL" id="MBS5331841.1"/>
    </source>
</evidence>
<evidence type="ECO:0000259" key="5">
    <source>
        <dbReference type="PROSITE" id="PS50931"/>
    </source>
</evidence>
<dbReference type="CDD" id="cd05466">
    <property type="entry name" value="PBP2_LTTR_substrate"/>
    <property type="match status" value="1"/>
</dbReference>
<comment type="similarity">
    <text evidence="1">Belongs to the LysR transcriptional regulatory family.</text>
</comment>
<evidence type="ECO:0000256" key="3">
    <source>
        <dbReference type="ARBA" id="ARBA00023125"/>
    </source>
</evidence>
<dbReference type="GO" id="GO:0032993">
    <property type="term" value="C:protein-DNA complex"/>
    <property type="evidence" value="ECO:0007669"/>
    <property type="project" value="TreeGrafter"/>
</dbReference>
<evidence type="ECO:0000313" key="7">
    <source>
        <dbReference type="Proteomes" id="UP000759273"/>
    </source>
</evidence>
<evidence type="ECO:0000256" key="1">
    <source>
        <dbReference type="ARBA" id="ARBA00009437"/>
    </source>
</evidence>
<feature type="domain" description="HTH lysR-type" evidence="5">
    <location>
        <begin position="1"/>
        <end position="61"/>
    </location>
</feature>
<evidence type="ECO:0000256" key="4">
    <source>
        <dbReference type="ARBA" id="ARBA00023163"/>
    </source>
</evidence>
<dbReference type="Pfam" id="PF03466">
    <property type="entry name" value="LysR_substrate"/>
    <property type="match status" value="1"/>
</dbReference>
<dbReference type="InterPro" id="IPR036388">
    <property type="entry name" value="WH-like_DNA-bd_sf"/>
</dbReference>
<keyword evidence="4" id="KW-0804">Transcription</keyword>
<reference evidence="6" key="1">
    <citation type="submission" date="2021-02" db="EMBL/GenBank/DDBJ databases">
        <title>Infant gut strain persistence is associated with maternal origin, phylogeny, and functional potential including surface adhesion and iron acquisition.</title>
        <authorList>
            <person name="Lou Y.C."/>
        </authorList>
    </citation>
    <scope>NUCLEOTIDE SEQUENCE</scope>
    <source>
        <strain evidence="6">L3_101_000M1_dasL3_101_000M1_concoct_87</strain>
    </source>
</reference>
<dbReference type="AlphaFoldDB" id="A0A943D8Y5"/>
<dbReference type="PANTHER" id="PTHR30346:SF9">
    <property type="entry name" value="LYSR FAMILY TRANSCRIPTIONAL REGULATOR"/>
    <property type="match status" value="1"/>
</dbReference>
<gene>
    <name evidence="6" type="ORF">KHY36_04835</name>
</gene>
<dbReference type="InterPro" id="IPR005119">
    <property type="entry name" value="LysR_subst-bd"/>
</dbReference>
<dbReference type="EMBL" id="JAGZGG010000007">
    <property type="protein sequence ID" value="MBS5331841.1"/>
    <property type="molecule type" value="Genomic_DNA"/>
</dbReference>
<dbReference type="PANTHER" id="PTHR30346">
    <property type="entry name" value="TRANSCRIPTIONAL DUAL REGULATOR HCAR-RELATED"/>
    <property type="match status" value="1"/>
</dbReference>
<dbReference type="PRINTS" id="PR00039">
    <property type="entry name" value="HTHLYSR"/>
</dbReference>
<dbReference type="GO" id="GO:0003677">
    <property type="term" value="F:DNA binding"/>
    <property type="evidence" value="ECO:0007669"/>
    <property type="project" value="UniProtKB-KW"/>
</dbReference>
<dbReference type="Gene3D" id="3.40.190.290">
    <property type="match status" value="1"/>
</dbReference>
<protein>
    <submittedName>
        <fullName evidence="6">LysR family transcriptional regulator</fullName>
    </submittedName>
</protein>
<organism evidence="6 7">
    <name type="scientific">Subdoligranulum variabile</name>
    <dbReference type="NCBI Taxonomy" id="214851"/>
    <lineage>
        <taxon>Bacteria</taxon>
        <taxon>Bacillati</taxon>
        <taxon>Bacillota</taxon>
        <taxon>Clostridia</taxon>
        <taxon>Eubacteriales</taxon>
        <taxon>Oscillospiraceae</taxon>
        <taxon>Subdoligranulum</taxon>
    </lineage>
</organism>
<accession>A0A943D8Y5</accession>
<dbReference type="PROSITE" id="PS50931">
    <property type="entry name" value="HTH_LYSR"/>
    <property type="match status" value="1"/>
</dbReference>
<dbReference type="Pfam" id="PF00126">
    <property type="entry name" value="HTH_1"/>
    <property type="match status" value="1"/>
</dbReference>